<feature type="transmembrane region" description="Helical" evidence="8">
    <location>
        <begin position="253"/>
        <end position="271"/>
    </location>
</feature>
<keyword evidence="5 8" id="KW-0812">Transmembrane</keyword>
<dbReference type="PANTHER" id="PTHR30462">
    <property type="entry name" value="INTERMEMBRANE TRANSPORT PROTEIN PQIB-RELATED"/>
    <property type="match status" value="1"/>
</dbReference>
<name>A0A4R6PPR8_9GAMM</name>
<dbReference type="InterPro" id="IPR051800">
    <property type="entry name" value="PqiA-PqiB_transport"/>
</dbReference>
<dbReference type="NCBIfam" id="TIGR00155">
    <property type="entry name" value="pqiA_fam"/>
    <property type="match status" value="1"/>
</dbReference>
<keyword evidence="6 8" id="KW-1133">Transmembrane helix</keyword>
<organism evidence="9 10">
    <name type="scientific">Idiomarina aquatica</name>
    <dbReference type="NCBI Taxonomy" id="1327752"/>
    <lineage>
        <taxon>Bacteria</taxon>
        <taxon>Pseudomonadati</taxon>
        <taxon>Pseudomonadota</taxon>
        <taxon>Gammaproteobacteria</taxon>
        <taxon>Alteromonadales</taxon>
        <taxon>Idiomarinaceae</taxon>
        <taxon>Idiomarina</taxon>
    </lineage>
</organism>
<dbReference type="Pfam" id="PF04403">
    <property type="entry name" value="PqiA"/>
    <property type="match status" value="2"/>
</dbReference>
<dbReference type="GO" id="GO:0005886">
    <property type="term" value="C:plasma membrane"/>
    <property type="evidence" value="ECO:0007669"/>
    <property type="project" value="UniProtKB-SubCell"/>
</dbReference>
<feature type="transmembrane region" description="Helical" evidence="8">
    <location>
        <begin position="174"/>
        <end position="191"/>
    </location>
</feature>
<feature type="transmembrane region" description="Helical" evidence="8">
    <location>
        <begin position="302"/>
        <end position="327"/>
    </location>
</feature>
<keyword evidence="4" id="KW-0997">Cell inner membrane</keyword>
<evidence type="ECO:0000256" key="3">
    <source>
        <dbReference type="ARBA" id="ARBA00022475"/>
    </source>
</evidence>
<evidence type="ECO:0000256" key="7">
    <source>
        <dbReference type="ARBA" id="ARBA00023136"/>
    </source>
</evidence>
<feature type="transmembrane region" description="Helical" evidence="8">
    <location>
        <begin position="144"/>
        <end position="168"/>
    </location>
</feature>
<keyword evidence="7 8" id="KW-0472">Membrane</keyword>
<sequence>MVVTTSNRCVCPDCDWVVDVPVTSTEVFKCPRCGHRLGGGAPVSERHTLALALAALILALVSLWLPFVGYSASGVSQTMSLLDTSAELLHFHERLLAILVLFTVWVVPVLYLLAICWIFTRLLGSGPLGPVTLYFIRAVVQLRVWMMADVFLLGALVSLIKISGLAAVELASGFYTFIAFVVLQLWVANNVSRYQLWHRLPHQQAPQSEAGRAAHNQGLSGCVCCQAPNSRQHKKCWRCGETLSLTRWRGWRLTLALLIAAALLLVPAHVLPVMETTSFGRTQPNTIIGGVLELWQGGDAPIAIIVFVASLVIPVAKILTLLVLLYVAERGNDSTVKNRVVLYKVTDWIGRWSMIDIFVVAVLVALVRSGQLMSVYPGNAALAFALTVILTMLAAMTFDTRRFFMPTTK</sequence>
<evidence type="ECO:0000256" key="2">
    <source>
        <dbReference type="ARBA" id="ARBA00007555"/>
    </source>
</evidence>
<dbReference type="InterPro" id="IPR007498">
    <property type="entry name" value="PqiA-like"/>
</dbReference>
<evidence type="ECO:0000256" key="4">
    <source>
        <dbReference type="ARBA" id="ARBA00022519"/>
    </source>
</evidence>
<dbReference type="EMBL" id="SNXI01000004">
    <property type="protein sequence ID" value="TDP38909.1"/>
    <property type="molecule type" value="Genomic_DNA"/>
</dbReference>
<dbReference type="Proteomes" id="UP000295531">
    <property type="component" value="Unassembled WGS sequence"/>
</dbReference>
<comment type="caution">
    <text evidence="9">The sequence shown here is derived from an EMBL/GenBank/DDBJ whole genome shotgun (WGS) entry which is preliminary data.</text>
</comment>
<evidence type="ECO:0000313" key="9">
    <source>
        <dbReference type="EMBL" id="TDP38909.1"/>
    </source>
</evidence>
<feature type="transmembrane region" description="Helical" evidence="8">
    <location>
        <begin position="379"/>
        <end position="398"/>
    </location>
</feature>
<feature type="transmembrane region" description="Helical" evidence="8">
    <location>
        <begin position="348"/>
        <end position="367"/>
    </location>
</feature>
<keyword evidence="3" id="KW-1003">Cell membrane</keyword>
<comment type="subcellular location">
    <subcellularLocation>
        <location evidence="1">Cell inner membrane</location>
        <topology evidence="1">Multi-pass membrane protein</topology>
    </subcellularLocation>
</comment>
<keyword evidence="10" id="KW-1185">Reference proteome</keyword>
<accession>A0A4R6PPR8</accession>
<comment type="similarity">
    <text evidence="2">Belongs to the PqiA family.</text>
</comment>
<feature type="transmembrane region" description="Helical" evidence="8">
    <location>
        <begin position="49"/>
        <end position="75"/>
    </location>
</feature>
<gene>
    <name evidence="9" type="ORF">DEU29_1049</name>
</gene>
<evidence type="ECO:0000256" key="5">
    <source>
        <dbReference type="ARBA" id="ARBA00022692"/>
    </source>
</evidence>
<feature type="transmembrane region" description="Helical" evidence="8">
    <location>
        <begin position="95"/>
        <end position="123"/>
    </location>
</feature>
<dbReference type="AlphaFoldDB" id="A0A4R6PPR8"/>
<evidence type="ECO:0000256" key="1">
    <source>
        <dbReference type="ARBA" id="ARBA00004429"/>
    </source>
</evidence>
<evidence type="ECO:0000256" key="6">
    <source>
        <dbReference type="ARBA" id="ARBA00022989"/>
    </source>
</evidence>
<protein>
    <submittedName>
        <fullName evidence="9">Paraquat-inducible protein A</fullName>
    </submittedName>
</protein>
<reference evidence="9 10" key="1">
    <citation type="submission" date="2019-03" db="EMBL/GenBank/DDBJ databases">
        <title>Freshwater and sediment microbial communities from various areas in North America, analyzing microbe dynamics in response to fracking.</title>
        <authorList>
            <person name="Lamendella R."/>
        </authorList>
    </citation>
    <scope>NUCLEOTIDE SEQUENCE [LARGE SCALE GENOMIC DNA]</scope>
    <source>
        <strain evidence="9 10">18_TX</strain>
    </source>
</reference>
<dbReference type="InterPro" id="IPR005219">
    <property type="entry name" value="PqiA-like_proteobact"/>
</dbReference>
<proteinExistence type="inferred from homology"/>
<evidence type="ECO:0000313" key="10">
    <source>
        <dbReference type="Proteomes" id="UP000295531"/>
    </source>
</evidence>
<evidence type="ECO:0000256" key="8">
    <source>
        <dbReference type="SAM" id="Phobius"/>
    </source>
</evidence>
<dbReference type="PANTHER" id="PTHR30462:SF3">
    <property type="entry name" value="INTERMEMBRANE TRANSPORT PROTEIN PQIA"/>
    <property type="match status" value="1"/>
</dbReference>